<dbReference type="AlphaFoldDB" id="A0A0U2VGW4"/>
<feature type="binding site" evidence="5 7">
    <location>
        <position position="757"/>
    </location>
    <ligand>
        <name>substrate</name>
    </ligand>
</feature>
<dbReference type="InterPro" id="IPR001608">
    <property type="entry name" value="Ala_racemase_N"/>
</dbReference>
<dbReference type="HAMAP" id="MF_01201">
    <property type="entry name" value="Ala_racemase"/>
    <property type="match status" value="1"/>
</dbReference>
<dbReference type="KEGG" id="mod:AS202_03995"/>
<evidence type="ECO:0000256" key="2">
    <source>
        <dbReference type="ARBA" id="ARBA00001933"/>
    </source>
</evidence>
<reference evidence="8 9" key="1">
    <citation type="journal article" date="2016" name="J. Zhejiang Univ. Sci. B">
        <title>Antibiotic resistance mechanisms of Myroides sp.</title>
        <authorList>
            <person name="Hu S."/>
            <person name="Yuan S."/>
            <person name="Qu H."/>
            <person name="Jiang T."/>
            <person name="Zhou Y."/>
            <person name="Wang M."/>
            <person name="Ming D."/>
        </authorList>
    </citation>
    <scope>NUCLEOTIDE SEQUENCE [LARGE SCALE GENOMIC DNA]</scope>
    <source>
        <strain evidence="8 9">PR63039</strain>
    </source>
</reference>
<comment type="catalytic activity">
    <reaction evidence="1 5">
        <text>L-alanine = D-alanine</text>
        <dbReference type="Rhea" id="RHEA:20249"/>
        <dbReference type="ChEBI" id="CHEBI:57416"/>
        <dbReference type="ChEBI" id="CHEBI:57972"/>
        <dbReference type="EC" id="5.1.1.1"/>
    </reaction>
</comment>
<gene>
    <name evidence="8" type="ORF">AS202_03995</name>
</gene>
<feature type="active site" description="Proton acceptor; specific for L-alanine" evidence="5">
    <location>
        <position position="709"/>
    </location>
</feature>
<dbReference type="SUPFAM" id="SSF50621">
    <property type="entry name" value="Alanine racemase C-terminal domain-like"/>
    <property type="match status" value="1"/>
</dbReference>
<comment type="pathway">
    <text evidence="5">Amino-acid biosynthesis; D-alanine biosynthesis; D-alanine from L-alanine: step 1/1.</text>
</comment>
<keyword evidence="4 5" id="KW-0413">Isomerase</keyword>
<dbReference type="RefSeq" id="WP_006259763.1">
    <property type="nucleotide sequence ID" value="NZ_BCMQ01000005.1"/>
</dbReference>
<dbReference type="eggNOG" id="COG0770">
    <property type="taxonomic scope" value="Bacteria"/>
</dbReference>
<dbReference type="InterPro" id="IPR000713">
    <property type="entry name" value="Mur_ligase_N"/>
</dbReference>
<dbReference type="NCBIfam" id="TIGR01143">
    <property type="entry name" value="murF"/>
    <property type="match status" value="1"/>
</dbReference>
<dbReference type="InterPro" id="IPR005863">
    <property type="entry name" value="UDP-N-AcMur_synth"/>
</dbReference>
<dbReference type="PRINTS" id="PR00992">
    <property type="entry name" value="ALARACEMASE"/>
</dbReference>
<proteinExistence type="inferred from homology"/>
<dbReference type="Gene3D" id="3.40.1190.10">
    <property type="entry name" value="Mur-like, catalytic domain"/>
    <property type="match status" value="1"/>
</dbReference>
<dbReference type="SUPFAM" id="SSF51419">
    <property type="entry name" value="PLP-binding barrel"/>
    <property type="match status" value="1"/>
</dbReference>
<evidence type="ECO:0000256" key="3">
    <source>
        <dbReference type="ARBA" id="ARBA00022898"/>
    </source>
</evidence>
<dbReference type="FunFam" id="3.20.20.10:FF:000002">
    <property type="entry name" value="Alanine racemase"/>
    <property type="match status" value="1"/>
</dbReference>
<dbReference type="Gene3D" id="3.40.1390.10">
    <property type="entry name" value="MurE/MurF, N-terminal domain"/>
    <property type="match status" value="1"/>
</dbReference>
<dbReference type="Pfam" id="PF08245">
    <property type="entry name" value="Mur_ligase_M"/>
    <property type="match status" value="1"/>
</dbReference>
<dbReference type="GO" id="GO:0005524">
    <property type="term" value="F:ATP binding"/>
    <property type="evidence" value="ECO:0007669"/>
    <property type="project" value="InterPro"/>
</dbReference>
<evidence type="ECO:0000256" key="1">
    <source>
        <dbReference type="ARBA" id="ARBA00000316"/>
    </source>
</evidence>
<sequence length="813" mass="91789">MKFNTDAFCSFIGADIIGNSKSEYVDISNISVDSRSLQNDQHTLFFALKGGNHDGHDYIEELVNKGVRYIVISDQTKVRPIEGVLFFKVNNTLAALQGAAIFHRDRFDFPVIGITGSKGKTVVKEWLNYLLSEEYKIIKSPKSYNSQTGVPLSVFGIEEKHNLGIFEVGISTVGEMERLAKVVKPTIGVFTALTEEHGEGFRSLEEKVSEKAKLFQDAEVVICEQNELLLQYFSSVASVYTWSLTDTSANVYGQLYSSSLTVSIDQGDSYSVELPFTDDSSVRNIMTCISTMSYLGYDLEKIAQRIQGLYPVELRMQVKNGVNNCTIIDDAYNADYQSLSIALDFLEKHKVSASKTVILSDMFKSGYEEEEIYGQLKELLSTHQITRVIGIGEHISKYLIGTTNTYLYRDTEEFLQKVSVEDFSDENILVKGARGFRFDRIVTMLEKKTHETVLEVNLTAMCHNLNFYRSKLKPETKVMVMVKAFGYGNGSYEVAKLLAHEKVDYLGVAFADEGIELRKAGVNTKIIVMNPEINAFSAMIAYDLEPEVYSVRELNAFLKVARERNCYEYPIHIKLDTGMHRHGFLTEDLDELIEVLRHTNVVEVKSIFSHLSSSDMPEYTDFTLGQIEMFTDNSDKLIQELGINPIRHILNTSGIFNFSEHQFDMVRLGIGLYGVGNDREEMQQLANVSTLKTRIMQIKEIKDKDSVGYGRRFRAEGKTRIATVPIGYADGVHRSWGPVGYVLVNGQKAEITGSICMDMLMINVTEIKCQENDEVVIFGKDLPVTIIADKIKTIPYEILTSIALRVKRIFFIE</sequence>
<dbReference type="InterPro" id="IPR000821">
    <property type="entry name" value="Ala_racemase"/>
</dbReference>
<dbReference type="InterPro" id="IPR009006">
    <property type="entry name" value="Ala_racemase/Decarboxylase_C"/>
</dbReference>
<dbReference type="SUPFAM" id="SSF63418">
    <property type="entry name" value="MurE/MurF N-terminal domain"/>
    <property type="match status" value="1"/>
</dbReference>
<dbReference type="InterPro" id="IPR011079">
    <property type="entry name" value="Ala_racemase_C"/>
</dbReference>
<dbReference type="Gene3D" id="3.90.190.20">
    <property type="entry name" value="Mur ligase, C-terminal domain"/>
    <property type="match status" value="1"/>
</dbReference>
<dbReference type="InterPro" id="IPR036615">
    <property type="entry name" value="Mur_ligase_C_dom_sf"/>
</dbReference>
<dbReference type="GO" id="GO:0030632">
    <property type="term" value="P:D-alanine biosynthetic process"/>
    <property type="evidence" value="ECO:0007669"/>
    <property type="project" value="UniProtKB-UniRule"/>
</dbReference>
<dbReference type="PANTHER" id="PTHR30511:SF0">
    <property type="entry name" value="ALANINE RACEMASE, CATABOLIC-RELATED"/>
    <property type="match status" value="1"/>
</dbReference>
<comment type="function">
    <text evidence="5">Catalyzes the interconversion of L-alanine and D-alanine. May also act on other amino acids.</text>
</comment>
<feature type="modified residue" description="N6-(pyridoxal phosphate)lysine" evidence="5 6">
    <location>
        <position position="483"/>
    </location>
</feature>
<dbReference type="GO" id="GO:0030170">
    <property type="term" value="F:pyridoxal phosphate binding"/>
    <property type="evidence" value="ECO:0007669"/>
    <property type="project" value="UniProtKB-UniRule"/>
</dbReference>
<dbReference type="NCBIfam" id="NF008897">
    <property type="entry name" value="PRK11930.1"/>
    <property type="match status" value="1"/>
</dbReference>
<dbReference type="Pfam" id="PF00842">
    <property type="entry name" value="Ala_racemase_C"/>
    <property type="match status" value="1"/>
</dbReference>
<dbReference type="SMART" id="SM01005">
    <property type="entry name" value="Ala_racemase_C"/>
    <property type="match status" value="1"/>
</dbReference>
<dbReference type="Proteomes" id="UP000069030">
    <property type="component" value="Chromosome"/>
</dbReference>
<comment type="cofactor">
    <cofactor evidence="2 5 6">
        <name>pyridoxal 5'-phosphate</name>
        <dbReference type="ChEBI" id="CHEBI:597326"/>
    </cofactor>
</comment>
<dbReference type="CDD" id="cd00430">
    <property type="entry name" value="PLPDE_III_AR"/>
    <property type="match status" value="1"/>
</dbReference>
<dbReference type="InterPro" id="IPR035911">
    <property type="entry name" value="MurE/MurF_N"/>
</dbReference>
<dbReference type="GO" id="GO:0071555">
    <property type="term" value="P:cell wall organization"/>
    <property type="evidence" value="ECO:0007669"/>
    <property type="project" value="InterPro"/>
</dbReference>
<organism evidence="8 9">
    <name type="scientific">Myroides odoratimimus</name>
    <dbReference type="NCBI Taxonomy" id="76832"/>
    <lineage>
        <taxon>Bacteria</taxon>
        <taxon>Pseudomonadati</taxon>
        <taxon>Bacteroidota</taxon>
        <taxon>Flavobacteriia</taxon>
        <taxon>Flavobacteriales</taxon>
        <taxon>Flavobacteriaceae</taxon>
        <taxon>Myroides</taxon>
    </lineage>
</organism>
<evidence type="ECO:0000256" key="7">
    <source>
        <dbReference type="PIRSR" id="PIRSR600821-52"/>
    </source>
</evidence>
<evidence type="ECO:0000256" key="6">
    <source>
        <dbReference type="PIRSR" id="PIRSR600821-50"/>
    </source>
</evidence>
<dbReference type="Gene3D" id="3.20.20.10">
    <property type="entry name" value="Alanine racemase"/>
    <property type="match status" value="1"/>
</dbReference>
<feature type="binding site" evidence="5 7">
    <location>
        <position position="581"/>
    </location>
    <ligand>
        <name>substrate</name>
    </ligand>
</feature>
<dbReference type="GO" id="GO:0047480">
    <property type="term" value="F:UDP-N-acetylmuramoyl-tripeptide-D-alanyl-D-alanine ligase activity"/>
    <property type="evidence" value="ECO:0007669"/>
    <property type="project" value="InterPro"/>
</dbReference>
<dbReference type="Gene3D" id="2.40.37.10">
    <property type="entry name" value="Lyase, Ornithine Decarboxylase, Chain A, domain 1"/>
    <property type="match status" value="1"/>
</dbReference>
<dbReference type="GO" id="GO:0008784">
    <property type="term" value="F:alanine racemase activity"/>
    <property type="evidence" value="ECO:0007669"/>
    <property type="project" value="UniProtKB-UniRule"/>
</dbReference>
<dbReference type="Pfam" id="PF01168">
    <property type="entry name" value="Ala_racemase_N"/>
    <property type="match status" value="1"/>
</dbReference>
<dbReference type="NCBIfam" id="TIGR00492">
    <property type="entry name" value="alr"/>
    <property type="match status" value="1"/>
</dbReference>
<dbReference type="EMBL" id="CP013690">
    <property type="protein sequence ID" value="ALU25364.1"/>
    <property type="molecule type" value="Genomic_DNA"/>
</dbReference>
<name>A0A0U2VGW4_9FLAO</name>
<dbReference type="Pfam" id="PF01225">
    <property type="entry name" value="Mur_ligase"/>
    <property type="match status" value="1"/>
</dbReference>
<feature type="active site" description="Proton acceptor; specific for D-alanine" evidence="5">
    <location>
        <position position="483"/>
    </location>
</feature>
<evidence type="ECO:0000256" key="5">
    <source>
        <dbReference type="HAMAP-Rule" id="MF_01201"/>
    </source>
</evidence>
<dbReference type="GO" id="GO:0005829">
    <property type="term" value="C:cytosol"/>
    <property type="evidence" value="ECO:0007669"/>
    <property type="project" value="TreeGrafter"/>
</dbReference>
<evidence type="ECO:0000313" key="8">
    <source>
        <dbReference type="EMBL" id="ALU25364.1"/>
    </source>
</evidence>
<dbReference type="InterPro" id="IPR029066">
    <property type="entry name" value="PLP-binding_barrel"/>
</dbReference>
<dbReference type="InterPro" id="IPR013221">
    <property type="entry name" value="Mur_ligase_cen"/>
</dbReference>
<protein>
    <recommendedName>
        <fullName evidence="5">Alanine racemase</fullName>
        <ecNumber evidence="5">5.1.1.1</ecNumber>
    </recommendedName>
</protein>
<keyword evidence="3 5" id="KW-0663">Pyridoxal phosphate</keyword>
<dbReference type="InterPro" id="IPR036565">
    <property type="entry name" value="Mur-like_cat_sf"/>
</dbReference>
<evidence type="ECO:0000313" key="9">
    <source>
        <dbReference type="Proteomes" id="UP000069030"/>
    </source>
</evidence>
<dbReference type="PANTHER" id="PTHR30511">
    <property type="entry name" value="ALANINE RACEMASE"/>
    <property type="match status" value="1"/>
</dbReference>
<dbReference type="eggNOG" id="COG0787">
    <property type="taxonomic scope" value="Bacteria"/>
</dbReference>
<dbReference type="SUPFAM" id="SSF53244">
    <property type="entry name" value="MurD-like peptide ligases, peptide-binding domain"/>
    <property type="match status" value="1"/>
</dbReference>
<dbReference type="EC" id="5.1.1.1" evidence="5"/>
<dbReference type="SUPFAM" id="SSF53623">
    <property type="entry name" value="MurD-like peptide ligases, catalytic domain"/>
    <property type="match status" value="1"/>
</dbReference>
<accession>A0A0U2VGW4</accession>
<comment type="similarity">
    <text evidence="5">Belongs to the alanine racemase family.</text>
</comment>
<evidence type="ECO:0000256" key="4">
    <source>
        <dbReference type="ARBA" id="ARBA00023235"/>
    </source>
</evidence>